<dbReference type="Pfam" id="PF22588">
    <property type="entry name" value="dCache_1_like"/>
    <property type="match status" value="1"/>
</dbReference>
<dbReference type="CDD" id="cd12914">
    <property type="entry name" value="PDC1_DGC_like"/>
    <property type="match status" value="1"/>
</dbReference>
<dbReference type="PANTHER" id="PTHR45138:SF9">
    <property type="entry name" value="DIGUANYLATE CYCLASE DGCM-RELATED"/>
    <property type="match status" value="1"/>
</dbReference>
<comment type="catalytic activity">
    <reaction evidence="2">
        <text>2 GTP = 3',3'-c-di-GMP + 2 diphosphate</text>
        <dbReference type="Rhea" id="RHEA:24898"/>
        <dbReference type="ChEBI" id="CHEBI:33019"/>
        <dbReference type="ChEBI" id="CHEBI:37565"/>
        <dbReference type="ChEBI" id="CHEBI:58805"/>
        <dbReference type="EC" id="2.7.7.65"/>
    </reaction>
</comment>
<feature type="transmembrane region" description="Helical" evidence="3">
    <location>
        <begin position="284"/>
        <end position="304"/>
    </location>
</feature>
<evidence type="ECO:0000256" key="3">
    <source>
        <dbReference type="SAM" id="Phobius"/>
    </source>
</evidence>
<dbReference type="InterPro" id="IPR054327">
    <property type="entry name" value="His-kinase-like_sensor"/>
</dbReference>
<gene>
    <name evidence="6" type="ORF">C882_4491</name>
</gene>
<comment type="caution">
    <text evidence="6">The sequence shown here is derived from an EMBL/GenBank/DDBJ whole genome shotgun (WGS) entry which is preliminary data.</text>
</comment>
<dbReference type="SMART" id="SM00091">
    <property type="entry name" value="PAS"/>
    <property type="match status" value="1"/>
</dbReference>
<feature type="domain" description="PAS" evidence="4">
    <location>
        <begin position="345"/>
        <end position="383"/>
    </location>
</feature>
<dbReference type="InterPro" id="IPR043128">
    <property type="entry name" value="Rev_trsase/Diguanyl_cyclase"/>
</dbReference>
<dbReference type="NCBIfam" id="TIGR00229">
    <property type="entry name" value="sensory_box"/>
    <property type="match status" value="1"/>
</dbReference>
<protein>
    <recommendedName>
        <fullName evidence="1">diguanylate cyclase</fullName>
        <ecNumber evidence="1">2.7.7.65</ecNumber>
    </recommendedName>
</protein>
<keyword evidence="7" id="KW-1185">Reference proteome</keyword>
<dbReference type="CDD" id="cd00130">
    <property type="entry name" value="PAS"/>
    <property type="match status" value="1"/>
</dbReference>
<dbReference type="GO" id="GO:0052621">
    <property type="term" value="F:diguanylate cyclase activity"/>
    <property type="evidence" value="ECO:0007669"/>
    <property type="project" value="UniProtKB-EC"/>
</dbReference>
<dbReference type="PATRIC" id="fig|1238182.3.peg.2154"/>
<dbReference type="SUPFAM" id="SSF55073">
    <property type="entry name" value="Nucleotide cyclase"/>
    <property type="match status" value="1"/>
</dbReference>
<dbReference type="InterPro" id="IPR050469">
    <property type="entry name" value="Diguanylate_Cyclase"/>
</dbReference>
<evidence type="ECO:0000256" key="2">
    <source>
        <dbReference type="ARBA" id="ARBA00034247"/>
    </source>
</evidence>
<dbReference type="RefSeq" id="WP_009540599.1">
    <property type="nucleotide sequence ID" value="NZ_ANHY01000008.1"/>
</dbReference>
<keyword evidence="3" id="KW-0812">Transmembrane</keyword>
<keyword evidence="3" id="KW-1133">Transmembrane helix</keyword>
<dbReference type="PROSITE" id="PS50112">
    <property type="entry name" value="PAS"/>
    <property type="match status" value="1"/>
</dbReference>
<dbReference type="EC" id="2.7.7.65" evidence="1"/>
<organism evidence="6 7">
    <name type="scientific">Caenispirillum salinarum AK4</name>
    <dbReference type="NCBI Taxonomy" id="1238182"/>
    <lineage>
        <taxon>Bacteria</taxon>
        <taxon>Pseudomonadati</taxon>
        <taxon>Pseudomonadota</taxon>
        <taxon>Alphaproteobacteria</taxon>
        <taxon>Rhodospirillales</taxon>
        <taxon>Novispirillaceae</taxon>
        <taxon>Caenispirillum</taxon>
    </lineage>
</organism>
<dbReference type="PROSITE" id="PS50887">
    <property type="entry name" value="GGDEF"/>
    <property type="match status" value="1"/>
</dbReference>
<proteinExistence type="predicted"/>
<dbReference type="CDD" id="cd12915">
    <property type="entry name" value="PDC2_DGC_like"/>
    <property type="match status" value="1"/>
</dbReference>
<dbReference type="SUPFAM" id="SSF55785">
    <property type="entry name" value="PYP-like sensor domain (PAS domain)"/>
    <property type="match status" value="1"/>
</dbReference>
<dbReference type="PROSITE" id="PS51257">
    <property type="entry name" value="PROKAR_LIPOPROTEIN"/>
    <property type="match status" value="1"/>
</dbReference>
<dbReference type="InterPro" id="IPR000014">
    <property type="entry name" value="PAS"/>
</dbReference>
<dbReference type="Pfam" id="PF13188">
    <property type="entry name" value="PAS_8"/>
    <property type="match status" value="1"/>
</dbReference>
<dbReference type="InterPro" id="IPR000160">
    <property type="entry name" value="GGDEF_dom"/>
</dbReference>
<feature type="domain" description="GGDEF" evidence="5">
    <location>
        <begin position="486"/>
        <end position="620"/>
    </location>
</feature>
<dbReference type="Gene3D" id="3.30.70.270">
    <property type="match status" value="1"/>
</dbReference>
<dbReference type="EMBL" id="ANHY01000008">
    <property type="protein sequence ID" value="EKV30532.1"/>
    <property type="molecule type" value="Genomic_DNA"/>
</dbReference>
<evidence type="ECO:0000259" key="5">
    <source>
        <dbReference type="PROSITE" id="PS50887"/>
    </source>
</evidence>
<accession>K9GZ02</accession>
<evidence type="ECO:0000313" key="6">
    <source>
        <dbReference type="EMBL" id="EKV30532.1"/>
    </source>
</evidence>
<name>K9GZ02_9PROT</name>
<dbReference type="InterPro" id="IPR035965">
    <property type="entry name" value="PAS-like_dom_sf"/>
</dbReference>
<dbReference type="OrthoDB" id="9812260at2"/>
<reference evidence="6 7" key="1">
    <citation type="journal article" date="2013" name="Genome Announc.">
        <title>Draft Genome Sequence of an Alphaproteobacterium, Caenispirillum salinarum AK4(T), Isolated from a Solar Saltern.</title>
        <authorList>
            <person name="Khatri I."/>
            <person name="Singh A."/>
            <person name="Korpole S."/>
            <person name="Pinnaka A.K."/>
            <person name="Subramanian S."/>
        </authorList>
    </citation>
    <scope>NUCLEOTIDE SEQUENCE [LARGE SCALE GENOMIC DNA]</scope>
    <source>
        <strain evidence="6 7">AK4</strain>
    </source>
</reference>
<dbReference type="AlphaFoldDB" id="K9GZ02"/>
<dbReference type="eggNOG" id="COG2199">
    <property type="taxonomic scope" value="Bacteria"/>
</dbReference>
<dbReference type="SMART" id="SM00267">
    <property type="entry name" value="GGDEF"/>
    <property type="match status" value="1"/>
</dbReference>
<dbReference type="Gene3D" id="3.30.450.20">
    <property type="entry name" value="PAS domain"/>
    <property type="match status" value="3"/>
</dbReference>
<dbReference type="Proteomes" id="UP000009881">
    <property type="component" value="Unassembled WGS sequence"/>
</dbReference>
<dbReference type="FunFam" id="3.30.70.270:FF:000001">
    <property type="entry name" value="Diguanylate cyclase domain protein"/>
    <property type="match status" value="1"/>
</dbReference>
<dbReference type="Pfam" id="PF00990">
    <property type="entry name" value="GGDEF"/>
    <property type="match status" value="1"/>
</dbReference>
<evidence type="ECO:0000313" key="7">
    <source>
        <dbReference type="Proteomes" id="UP000009881"/>
    </source>
</evidence>
<dbReference type="PANTHER" id="PTHR45138">
    <property type="entry name" value="REGULATORY COMPONENTS OF SENSORY TRANSDUCTION SYSTEM"/>
    <property type="match status" value="1"/>
</dbReference>
<dbReference type="NCBIfam" id="TIGR00254">
    <property type="entry name" value="GGDEF"/>
    <property type="match status" value="1"/>
</dbReference>
<dbReference type="InterPro" id="IPR029787">
    <property type="entry name" value="Nucleotide_cyclase"/>
</dbReference>
<keyword evidence="3" id="KW-0472">Membrane</keyword>
<sequence>MTGRAIAWSALALAACATLSLGLWALDRDGRAEAVKNAFELTRARVAVADARVSGALGEVSQVLRSVEDYLRVLDLPQRLGQEDQLFIASRAADQEITREMIVVSSAGEIIGHSGMAVPPVINVSDRDYFRNFADRRPERPLFVGRPITSRTTGKWVIPVARGIYTEAGFFAGVVAAAVTPTDLLRILPDAGTAGGTAVLVREDGIVLAREPSNEDYVGRDASDAPLFTRYLPAAPEGSFATVSPLDQRERLVSYEYDPEWGTVTLVSVGRPEVLATHDDMTGAYLMIGGMGNALIVLLFAMVYRQTTRRRRAVDALVESRAALARLNEELEARVVERTLDLQHSEARSRAFMDAAHDAVIVTDQDDNILEFNPAAMQVFGYSDWQVARLRFSDLVPDYDPGRPEDAVARHADGHLFPAECWAGELAGDAEAGSMVFIIRDISRRKRAEAKLVELATTDGLTGALNRRAFMERTTEAHALARRHGRPFSLAMIDADHFKAINDTHGHEAGDAVLKALVAAIGGELRETDALGRLGGEEFAAMLPETDHAGAAVVAERVRLAVSETQVPYADTVVTFTVSLGVATADAETVETLEGIMKRADDALYAAKSQGRNRVMTARPRQETAV</sequence>
<dbReference type="CDD" id="cd01949">
    <property type="entry name" value="GGDEF"/>
    <property type="match status" value="1"/>
</dbReference>
<dbReference type="STRING" id="1238182.C882_4491"/>
<evidence type="ECO:0000256" key="1">
    <source>
        <dbReference type="ARBA" id="ARBA00012528"/>
    </source>
</evidence>
<evidence type="ECO:0000259" key="4">
    <source>
        <dbReference type="PROSITE" id="PS50112"/>
    </source>
</evidence>